<accession>A0A914UU03</accession>
<sequence>MDYSAAFFPPYPIHLLKKILEENLYTLHQWLPTLLKNLEDTVINLKGRKEQIFNYKQQFTNLQKFCQTGENNKRTVDSSLQQLTLSYTSTSKEVSDLIRYVHLLHTSLVQGVSYQTSESTIHLNLRGLLSNLIHLWRELVANSLLVSVQPNPIVQKDKSIETEVRLLIDAAIASPTAVSLPVVLITHGKQMADALSTIIWDRAFGDTKQVDWSSLAELLKKTFAYVTGSTERTLTDQDLQYLRGKLNGNGHTYSYAQFAKDKIVPEGKFTFWTYFYSICDVIEKKLLQYWNKGYIMGFSSKEDASRKLGELDIPAFLLRFSDSQLGTLAVIYIKSPAAGVTHFLLPAVQPEKTHTVVALLREFKPLQYVRYICDKNNEPIRKGRFFDDKDLVADDTPENKKFSGYRKVRLAITFDDNDEREEKSVIDGQRATDEQQMASPIGSLDQATSNHCSCAWSSNCYSSTNSTASLLSISENNPDFYDSLETPTPSQYDFRFSQSA</sequence>
<dbReference type="SUPFAM" id="SSF55550">
    <property type="entry name" value="SH2 domain"/>
    <property type="match status" value="1"/>
</dbReference>
<evidence type="ECO:0000313" key="4">
    <source>
        <dbReference type="Proteomes" id="UP000887566"/>
    </source>
</evidence>
<dbReference type="WBParaSite" id="PSAMB.scaffold1260size33720.g11966.t1">
    <property type="protein sequence ID" value="PSAMB.scaffold1260size33720.g11966.t1"/>
    <property type="gene ID" value="PSAMB.scaffold1260size33720.g11966"/>
</dbReference>
<dbReference type="AlphaFoldDB" id="A0A914UU03"/>
<dbReference type="InterPro" id="IPR001217">
    <property type="entry name" value="STAT"/>
</dbReference>
<keyword evidence="2" id="KW-0727">SH2 domain</keyword>
<organism evidence="4 5">
    <name type="scientific">Plectus sambesii</name>
    <dbReference type="NCBI Taxonomy" id="2011161"/>
    <lineage>
        <taxon>Eukaryota</taxon>
        <taxon>Metazoa</taxon>
        <taxon>Ecdysozoa</taxon>
        <taxon>Nematoda</taxon>
        <taxon>Chromadorea</taxon>
        <taxon>Plectida</taxon>
        <taxon>Plectina</taxon>
        <taxon>Plectoidea</taxon>
        <taxon>Plectidae</taxon>
        <taxon>Plectus</taxon>
    </lineage>
</organism>
<dbReference type="Gene3D" id="1.10.238.10">
    <property type="entry name" value="EF-hand"/>
    <property type="match status" value="1"/>
</dbReference>
<dbReference type="GO" id="GO:0003700">
    <property type="term" value="F:DNA-binding transcription factor activity"/>
    <property type="evidence" value="ECO:0007669"/>
    <property type="project" value="InterPro"/>
</dbReference>
<comment type="similarity">
    <text evidence="1">Belongs to the transcription factor STAT family.</text>
</comment>
<dbReference type="SUPFAM" id="SSF49417">
    <property type="entry name" value="p53-like transcription factors"/>
    <property type="match status" value="1"/>
</dbReference>
<evidence type="ECO:0000259" key="3">
    <source>
        <dbReference type="Pfam" id="PF21354"/>
    </source>
</evidence>
<dbReference type="InterPro" id="IPR036860">
    <property type="entry name" value="SH2_dom_sf"/>
</dbReference>
<reference evidence="5" key="1">
    <citation type="submission" date="2022-11" db="UniProtKB">
        <authorList>
            <consortium name="WormBaseParasite"/>
        </authorList>
    </citation>
    <scope>IDENTIFICATION</scope>
</reference>
<dbReference type="InterPro" id="IPR008967">
    <property type="entry name" value="p53-like_TF_DNA-bd_sf"/>
</dbReference>
<keyword evidence="4" id="KW-1185">Reference proteome</keyword>
<proteinExistence type="inferred from homology"/>
<feature type="domain" description="Signal transducer and activator of transcription linker" evidence="3">
    <location>
        <begin position="207"/>
        <end position="275"/>
    </location>
</feature>
<evidence type="ECO:0000256" key="2">
    <source>
        <dbReference type="ARBA" id="ARBA00022999"/>
    </source>
</evidence>
<dbReference type="Gene3D" id="3.30.505.10">
    <property type="entry name" value="SH2 domain"/>
    <property type="match status" value="1"/>
</dbReference>
<name>A0A914UU03_9BILA</name>
<dbReference type="Proteomes" id="UP000887566">
    <property type="component" value="Unplaced"/>
</dbReference>
<dbReference type="InterPro" id="IPR048988">
    <property type="entry name" value="STAT_linker"/>
</dbReference>
<dbReference type="GO" id="GO:0007165">
    <property type="term" value="P:signal transduction"/>
    <property type="evidence" value="ECO:0007669"/>
    <property type="project" value="InterPro"/>
</dbReference>
<evidence type="ECO:0000313" key="5">
    <source>
        <dbReference type="WBParaSite" id="PSAMB.scaffold1260size33720.g11966.t1"/>
    </source>
</evidence>
<protein>
    <submittedName>
        <fullName evidence="5">Signal transducer and activator of transcription</fullName>
    </submittedName>
</protein>
<dbReference type="Pfam" id="PF21354">
    <property type="entry name" value="STAT_linker"/>
    <property type="match status" value="1"/>
</dbReference>
<evidence type="ECO:0000256" key="1">
    <source>
        <dbReference type="ARBA" id="ARBA00005586"/>
    </source>
</evidence>
<dbReference type="PANTHER" id="PTHR11801">
    <property type="entry name" value="SIGNAL TRANSDUCER AND ACTIVATOR OF TRANSCRIPTION"/>
    <property type="match status" value="1"/>
</dbReference>